<reference evidence="2 3" key="1">
    <citation type="submission" date="2018-11" db="EMBL/GenBank/DDBJ databases">
        <title>Draft genome sequence of Cellulomonas takizawaensis strain TKZ-21.</title>
        <authorList>
            <person name="Yamamura H."/>
            <person name="Hayashi T."/>
            <person name="Hamada M."/>
            <person name="Serisawa Y."/>
            <person name="Matsuyama K."/>
            <person name="Nakagawa Y."/>
            <person name="Otoguro M."/>
            <person name="Yanagida F."/>
            <person name="Hayakawa M."/>
        </authorList>
    </citation>
    <scope>NUCLEOTIDE SEQUENCE [LARGE SCALE GENOMIC DNA]</scope>
    <source>
        <strain evidence="2 3">TKZ-21</strain>
    </source>
</reference>
<organism evidence="2 3">
    <name type="scientific">Cellulomonas algicola</name>
    <dbReference type="NCBI Taxonomy" id="2071633"/>
    <lineage>
        <taxon>Bacteria</taxon>
        <taxon>Bacillati</taxon>
        <taxon>Actinomycetota</taxon>
        <taxon>Actinomycetes</taxon>
        <taxon>Micrococcales</taxon>
        <taxon>Cellulomonadaceae</taxon>
        <taxon>Cellulomonas</taxon>
    </lineage>
</organism>
<accession>A0A401UW95</accession>
<protein>
    <recommendedName>
        <fullName evidence="1">Bacterial bifunctional deaminase-reductase C-terminal domain-containing protein</fullName>
    </recommendedName>
</protein>
<dbReference type="Proteomes" id="UP000288246">
    <property type="component" value="Unassembled WGS sequence"/>
</dbReference>
<dbReference type="RefSeq" id="WP_160142808.1">
    <property type="nucleotide sequence ID" value="NZ_BHYL01000040.1"/>
</dbReference>
<dbReference type="GO" id="GO:0008703">
    <property type="term" value="F:5-amino-6-(5-phosphoribosylamino)uracil reductase activity"/>
    <property type="evidence" value="ECO:0007669"/>
    <property type="project" value="InterPro"/>
</dbReference>
<dbReference type="EMBL" id="BHYL01000040">
    <property type="protein sequence ID" value="GCD18928.1"/>
    <property type="molecule type" value="Genomic_DNA"/>
</dbReference>
<dbReference type="InterPro" id="IPR050765">
    <property type="entry name" value="Riboflavin_Biosynth_HTPR"/>
</dbReference>
<dbReference type="SUPFAM" id="SSF53597">
    <property type="entry name" value="Dihydrofolate reductase-like"/>
    <property type="match status" value="1"/>
</dbReference>
<evidence type="ECO:0000259" key="1">
    <source>
        <dbReference type="Pfam" id="PF01872"/>
    </source>
</evidence>
<comment type="caution">
    <text evidence="2">The sequence shown here is derived from an EMBL/GenBank/DDBJ whole genome shotgun (WGS) entry which is preliminary data.</text>
</comment>
<sequence>MRTVYAYVLVSLDGFHAAPDGGLDWFTTDDELERYSAAQGDAIDTIVMGRRTFELMASYWPTPEAYRDDPVVAGFMNDLPKVVPSRTLSAHPWGPTEFVADDVVGRLRALKEQPGKDVAVFGSSTLVASLLPTGVLDELRVVVQPVVLGAGRRFLDGAGGTTLERLSVRAFPAGSTLLTFRPVPAAG</sequence>
<gene>
    <name evidence="2" type="ORF">CTKZ_04900</name>
</gene>
<dbReference type="PANTHER" id="PTHR38011">
    <property type="entry name" value="DIHYDROFOLATE REDUCTASE FAMILY PROTEIN (AFU_ORTHOLOGUE AFUA_8G06820)"/>
    <property type="match status" value="1"/>
</dbReference>
<proteinExistence type="predicted"/>
<keyword evidence="3" id="KW-1185">Reference proteome</keyword>
<dbReference type="InterPro" id="IPR024072">
    <property type="entry name" value="DHFR-like_dom_sf"/>
</dbReference>
<evidence type="ECO:0000313" key="3">
    <source>
        <dbReference type="Proteomes" id="UP000288246"/>
    </source>
</evidence>
<name>A0A401UW95_9CELL</name>
<dbReference type="Gene3D" id="3.40.430.10">
    <property type="entry name" value="Dihydrofolate Reductase, subunit A"/>
    <property type="match status" value="1"/>
</dbReference>
<dbReference type="Pfam" id="PF01872">
    <property type="entry name" value="RibD_C"/>
    <property type="match status" value="1"/>
</dbReference>
<feature type="domain" description="Bacterial bifunctional deaminase-reductase C-terminal" evidence="1">
    <location>
        <begin position="3"/>
        <end position="174"/>
    </location>
</feature>
<evidence type="ECO:0000313" key="2">
    <source>
        <dbReference type="EMBL" id="GCD18928.1"/>
    </source>
</evidence>
<dbReference type="GO" id="GO:0009231">
    <property type="term" value="P:riboflavin biosynthetic process"/>
    <property type="evidence" value="ECO:0007669"/>
    <property type="project" value="InterPro"/>
</dbReference>
<dbReference type="AlphaFoldDB" id="A0A401UW95"/>
<dbReference type="InterPro" id="IPR002734">
    <property type="entry name" value="RibDG_C"/>
</dbReference>
<dbReference type="OrthoDB" id="7949219at2"/>
<dbReference type="PANTHER" id="PTHR38011:SF11">
    <property type="entry name" value="2,5-DIAMINO-6-RIBOSYLAMINO-4(3H)-PYRIMIDINONE 5'-PHOSPHATE REDUCTASE"/>
    <property type="match status" value="1"/>
</dbReference>